<reference evidence="1 2" key="1">
    <citation type="submission" date="2016-12" db="EMBL/GenBank/DDBJ databases">
        <title>Domibacillus antri genome sequencing.</title>
        <authorList>
            <person name="Verma A."/>
            <person name="Krishnamurthi S."/>
        </authorList>
    </citation>
    <scope>NUCLEOTIDE SEQUENCE [LARGE SCALE GENOMIC DNA]</scope>
    <source>
        <strain evidence="1 2">XD80</strain>
    </source>
</reference>
<gene>
    <name evidence="1" type="ORF">BTO30_10180</name>
</gene>
<comment type="caution">
    <text evidence="1">The sequence shown here is derived from an EMBL/GenBank/DDBJ whole genome shotgun (WGS) entry which is preliminary data.</text>
</comment>
<dbReference type="STRING" id="1714264.BTO30_10180"/>
<name>A0A1Q8Q4M3_9BACI</name>
<accession>A0A1Q8Q4M3</accession>
<dbReference type="OrthoDB" id="1652387at2"/>
<protein>
    <submittedName>
        <fullName evidence="1">CxxH/CxxC protein</fullName>
    </submittedName>
</protein>
<dbReference type="AlphaFoldDB" id="A0A1Q8Q4M3"/>
<proteinExistence type="predicted"/>
<organism evidence="1 2">
    <name type="scientific">Domibacillus antri</name>
    <dbReference type="NCBI Taxonomy" id="1714264"/>
    <lineage>
        <taxon>Bacteria</taxon>
        <taxon>Bacillati</taxon>
        <taxon>Bacillota</taxon>
        <taxon>Bacilli</taxon>
        <taxon>Bacillales</taxon>
        <taxon>Bacillaceae</taxon>
        <taxon>Domibacillus</taxon>
    </lineage>
</organism>
<dbReference type="Proteomes" id="UP000185568">
    <property type="component" value="Unassembled WGS sequence"/>
</dbReference>
<dbReference type="Pfam" id="PF14116">
    <property type="entry name" value="YyzF"/>
    <property type="match status" value="1"/>
</dbReference>
<keyword evidence="2" id="KW-1185">Reference proteome</keyword>
<dbReference type="InterPro" id="IPR025626">
    <property type="entry name" value="YyzF"/>
</dbReference>
<sequence>MYCCLEHVELALDIAVDEQETAPVLEKTNEADSCEFCENQAIYVVGN</sequence>
<dbReference type="NCBIfam" id="TIGR04129">
    <property type="entry name" value="CxxH_BA5709"/>
    <property type="match status" value="1"/>
</dbReference>
<evidence type="ECO:0000313" key="1">
    <source>
        <dbReference type="EMBL" id="OLN22303.1"/>
    </source>
</evidence>
<dbReference type="EMBL" id="MSDU01000021">
    <property type="protein sequence ID" value="OLN22303.1"/>
    <property type="molecule type" value="Genomic_DNA"/>
</dbReference>
<dbReference type="RefSeq" id="WP_075398623.1">
    <property type="nucleotide sequence ID" value="NZ_MSDU01000021.1"/>
</dbReference>
<evidence type="ECO:0000313" key="2">
    <source>
        <dbReference type="Proteomes" id="UP000185568"/>
    </source>
</evidence>